<reference evidence="1" key="1">
    <citation type="submission" date="2023-05" db="EMBL/GenBank/DDBJ databases">
        <title>Nepenthes gracilis genome sequencing.</title>
        <authorList>
            <person name="Fukushima K."/>
        </authorList>
    </citation>
    <scope>NUCLEOTIDE SEQUENCE</scope>
    <source>
        <strain evidence="1">SING2019-196</strain>
    </source>
</reference>
<evidence type="ECO:0000313" key="2">
    <source>
        <dbReference type="Proteomes" id="UP001279734"/>
    </source>
</evidence>
<proteinExistence type="predicted"/>
<sequence length="106" mass="10959">MQTSGASCGLALAPSTSAGKVLEMASKSLANCEPPISSPVVVSREIEAEAGSSGAVAEEIHPGKFFVDVHLMEVQRQHNAEEVLVTRALGLEAVAPDFAGGSRRLT</sequence>
<evidence type="ECO:0000313" key="1">
    <source>
        <dbReference type="EMBL" id="GMH19167.1"/>
    </source>
</evidence>
<gene>
    <name evidence="1" type="ORF">Nepgr_021008</name>
</gene>
<organism evidence="1 2">
    <name type="scientific">Nepenthes gracilis</name>
    <name type="common">Slender pitcher plant</name>
    <dbReference type="NCBI Taxonomy" id="150966"/>
    <lineage>
        <taxon>Eukaryota</taxon>
        <taxon>Viridiplantae</taxon>
        <taxon>Streptophyta</taxon>
        <taxon>Embryophyta</taxon>
        <taxon>Tracheophyta</taxon>
        <taxon>Spermatophyta</taxon>
        <taxon>Magnoliopsida</taxon>
        <taxon>eudicotyledons</taxon>
        <taxon>Gunneridae</taxon>
        <taxon>Pentapetalae</taxon>
        <taxon>Caryophyllales</taxon>
        <taxon>Nepenthaceae</taxon>
        <taxon>Nepenthes</taxon>
    </lineage>
</organism>
<name>A0AAD3XVK6_NEPGR</name>
<accession>A0AAD3XVK6</accession>
<comment type="caution">
    <text evidence="1">The sequence shown here is derived from an EMBL/GenBank/DDBJ whole genome shotgun (WGS) entry which is preliminary data.</text>
</comment>
<keyword evidence="2" id="KW-1185">Reference proteome</keyword>
<protein>
    <submittedName>
        <fullName evidence="1">Uncharacterized protein</fullName>
    </submittedName>
</protein>
<dbReference type="Proteomes" id="UP001279734">
    <property type="component" value="Unassembled WGS sequence"/>
</dbReference>
<dbReference type="AlphaFoldDB" id="A0AAD3XVK6"/>
<dbReference type="EMBL" id="BSYO01000020">
    <property type="protein sequence ID" value="GMH19167.1"/>
    <property type="molecule type" value="Genomic_DNA"/>
</dbReference>